<dbReference type="OrthoDB" id="9789053at2"/>
<evidence type="ECO:0000313" key="2">
    <source>
        <dbReference type="EMBL" id="GEN55033.1"/>
    </source>
</evidence>
<dbReference type="PANTHER" id="PTHR13538">
    <property type="entry name" value="N-ACETYLTRANSFERASE 6"/>
    <property type="match status" value="1"/>
</dbReference>
<evidence type="ECO:0000259" key="1">
    <source>
        <dbReference type="PROSITE" id="PS51186"/>
    </source>
</evidence>
<dbReference type="InterPro" id="IPR000182">
    <property type="entry name" value="GNAT_dom"/>
</dbReference>
<dbReference type="SUPFAM" id="SSF55729">
    <property type="entry name" value="Acyl-CoA N-acyltransferases (Nat)"/>
    <property type="match status" value="1"/>
</dbReference>
<dbReference type="EMBL" id="BJYD01000029">
    <property type="protein sequence ID" value="GEN55033.1"/>
    <property type="molecule type" value="Genomic_DNA"/>
</dbReference>
<dbReference type="AlphaFoldDB" id="A0A511WXF7"/>
<sequence length="150" mass="17553">MKIVLLKERMDFVDRAIDIFWEQWGDEDNFKLYEDCIQQSLKNEDELPLFYTLLDEEKIIGTYALLRNDMNSRQDLCPWLACLYVHPDHRGQQAGKQLLSHAAQEAGRLGYHFIYLATDLEGYYEKYGWDQEGKAFGLSGESINVYIKAT</sequence>
<organism evidence="2 3">
    <name type="scientific">Halobacillus faecis</name>
    <dbReference type="NCBI Taxonomy" id="360184"/>
    <lineage>
        <taxon>Bacteria</taxon>
        <taxon>Bacillati</taxon>
        <taxon>Bacillota</taxon>
        <taxon>Bacilli</taxon>
        <taxon>Bacillales</taxon>
        <taxon>Bacillaceae</taxon>
        <taxon>Halobacillus</taxon>
    </lineage>
</organism>
<dbReference type="GO" id="GO:0008080">
    <property type="term" value="F:N-acetyltransferase activity"/>
    <property type="evidence" value="ECO:0007669"/>
    <property type="project" value="InterPro"/>
</dbReference>
<reference evidence="2 3" key="1">
    <citation type="submission" date="2019-07" db="EMBL/GenBank/DDBJ databases">
        <title>Whole genome shotgun sequence of Halobacillus faecis NBRC 103569.</title>
        <authorList>
            <person name="Hosoyama A."/>
            <person name="Uohara A."/>
            <person name="Ohji S."/>
            <person name="Ichikawa N."/>
        </authorList>
    </citation>
    <scope>NUCLEOTIDE SEQUENCE [LARGE SCALE GENOMIC DNA]</scope>
    <source>
        <strain evidence="2 3">NBRC 103569</strain>
    </source>
</reference>
<dbReference type="PANTHER" id="PTHR13538:SF4">
    <property type="entry name" value="N-ALPHA-ACETYLTRANSFERASE 80"/>
    <property type="match status" value="1"/>
</dbReference>
<dbReference type="CDD" id="cd04301">
    <property type="entry name" value="NAT_SF"/>
    <property type="match status" value="1"/>
</dbReference>
<keyword evidence="3" id="KW-1185">Reference proteome</keyword>
<gene>
    <name evidence="2" type="ORF">HFA01_32950</name>
</gene>
<name>A0A511WXF7_9BACI</name>
<protein>
    <submittedName>
        <fullName evidence="2">N-acetyltransferase</fullName>
    </submittedName>
</protein>
<dbReference type="Gene3D" id="3.40.630.30">
    <property type="match status" value="1"/>
</dbReference>
<dbReference type="Pfam" id="PF00583">
    <property type="entry name" value="Acetyltransf_1"/>
    <property type="match status" value="1"/>
</dbReference>
<dbReference type="PROSITE" id="PS51186">
    <property type="entry name" value="GNAT"/>
    <property type="match status" value="1"/>
</dbReference>
<dbReference type="Proteomes" id="UP000321886">
    <property type="component" value="Unassembled WGS sequence"/>
</dbReference>
<keyword evidence="2" id="KW-0808">Transferase</keyword>
<dbReference type="GO" id="GO:1905502">
    <property type="term" value="F:acetyl-CoA binding"/>
    <property type="evidence" value="ECO:0007669"/>
    <property type="project" value="TreeGrafter"/>
</dbReference>
<dbReference type="RefSeq" id="WP_146818212.1">
    <property type="nucleotide sequence ID" value="NZ_BJYD01000029.1"/>
</dbReference>
<evidence type="ECO:0000313" key="3">
    <source>
        <dbReference type="Proteomes" id="UP000321886"/>
    </source>
</evidence>
<proteinExistence type="predicted"/>
<dbReference type="InterPro" id="IPR039840">
    <property type="entry name" value="NAA80"/>
</dbReference>
<feature type="domain" description="N-acetyltransferase" evidence="1">
    <location>
        <begin position="1"/>
        <end position="150"/>
    </location>
</feature>
<dbReference type="GO" id="GO:0005737">
    <property type="term" value="C:cytoplasm"/>
    <property type="evidence" value="ECO:0007669"/>
    <property type="project" value="TreeGrafter"/>
</dbReference>
<accession>A0A511WXF7</accession>
<dbReference type="InterPro" id="IPR016181">
    <property type="entry name" value="Acyl_CoA_acyltransferase"/>
</dbReference>
<comment type="caution">
    <text evidence="2">The sequence shown here is derived from an EMBL/GenBank/DDBJ whole genome shotgun (WGS) entry which is preliminary data.</text>
</comment>